<evidence type="ECO:0000259" key="1">
    <source>
        <dbReference type="Pfam" id="PF04965"/>
    </source>
</evidence>
<dbReference type="OrthoDB" id="9802846at2"/>
<proteinExistence type="predicted"/>
<dbReference type="Proteomes" id="UP000240357">
    <property type="component" value="Unassembled WGS sequence"/>
</dbReference>
<sequence length="139" mass="16229">METYLQNFTGTGWKFPVEFNKDLKTVVLLTGHEDIRNSLEVLFATRVGERIMHSRYGSSLATFLFMPMNKSTLTYMEAIVRDEILFNEPRIVVTDIEIQPSAAEPARLDITIEYKITATNNRYNYVYPFYLKEATNLEW</sequence>
<evidence type="ECO:0000313" key="2">
    <source>
        <dbReference type="EMBL" id="PSR52333.1"/>
    </source>
</evidence>
<comment type="caution">
    <text evidence="2">The sequence shown here is derived from an EMBL/GenBank/DDBJ whole genome shotgun (WGS) entry which is preliminary data.</text>
</comment>
<protein>
    <recommendedName>
        <fullName evidence="1">IraD/Gp25-like domain-containing protein</fullName>
    </recommendedName>
</protein>
<keyword evidence="3" id="KW-1185">Reference proteome</keyword>
<dbReference type="AlphaFoldDB" id="A0A2T2YA09"/>
<dbReference type="Gene3D" id="3.10.450.40">
    <property type="match status" value="1"/>
</dbReference>
<organism evidence="2 3">
    <name type="scientific">Adhaeribacter arboris</name>
    <dbReference type="NCBI Taxonomy" id="2072846"/>
    <lineage>
        <taxon>Bacteria</taxon>
        <taxon>Pseudomonadati</taxon>
        <taxon>Bacteroidota</taxon>
        <taxon>Cytophagia</taxon>
        <taxon>Cytophagales</taxon>
        <taxon>Hymenobacteraceae</taxon>
        <taxon>Adhaeribacter</taxon>
    </lineage>
</organism>
<accession>A0A2T2YA09</accession>
<reference evidence="2 3" key="1">
    <citation type="submission" date="2018-03" db="EMBL/GenBank/DDBJ databases">
        <title>Adhaeribacter sp. HMF7605 Genome sequencing and assembly.</title>
        <authorList>
            <person name="Kang H."/>
            <person name="Kang J."/>
            <person name="Cha I."/>
            <person name="Kim H."/>
            <person name="Joh K."/>
        </authorList>
    </citation>
    <scope>NUCLEOTIDE SEQUENCE [LARGE SCALE GENOMIC DNA]</scope>
    <source>
        <strain evidence="2 3">HMF7605</strain>
    </source>
</reference>
<gene>
    <name evidence="2" type="ORF">AHMF7605_01745</name>
</gene>
<feature type="domain" description="IraD/Gp25-like" evidence="1">
    <location>
        <begin position="31"/>
        <end position="120"/>
    </location>
</feature>
<dbReference type="RefSeq" id="WP_106925852.1">
    <property type="nucleotide sequence ID" value="NZ_PYFT01000001.1"/>
</dbReference>
<dbReference type="InterPro" id="IPR007048">
    <property type="entry name" value="IraD/Gp25-like"/>
</dbReference>
<name>A0A2T2YA09_9BACT</name>
<evidence type="ECO:0000313" key="3">
    <source>
        <dbReference type="Proteomes" id="UP000240357"/>
    </source>
</evidence>
<dbReference type="Pfam" id="PF04965">
    <property type="entry name" value="GPW_gp25"/>
    <property type="match status" value="1"/>
</dbReference>
<dbReference type="SUPFAM" id="SSF160719">
    <property type="entry name" value="gpW/gp25-like"/>
    <property type="match status" value="1"/>
</dbReference>
<dbReference type="EMBL" id="PYFT01000001">
    <property type="protein sequence ID" value="PSR52333.1"/>
    <property type="molecule type" value="Genomic_DNA"/>
</dbReference>